<comment type="similarity">
    <text evidence="1">Belongs to the DNA2/NAM7 helicase family.</text>
</comment>
<dbReference type="InterPro" id="IPR049468">
    <property type="entry name" value="Restrct_endonuc-II-like_dom"/>
</dbReference>
<dbReference type="GO" id="GO:0016787">
    <property type="term" value="F:hydrolase activity"/>
    <property type="evidence" value="ECO:0007669"/>
    <property type="project" value="UniProtKB-KW"/>
</dbReference>
<dbReference type="Proteomes" id="UP000184694">
    <property type="component" value="Unassembled WGS sequence"/>
</dbReference>
<evidence type="ECO:0000256" key="3">
    <source>
        <dbReference type="ARBA" id="ARBA00022801"/>
    </source>
</evidence>
<feature type="domain" description="DNA2/NAM7 helicase helicase" evidence="7">
    <location>
        <begin position="1111"/>
        <end position="1150"/>
    </location>
</feature>
<evidence type="ECO:0000259" key="9">
    <source>
        <dbReference type="Pfam" id="PF18741"/>
    </source>
</evidence>
<feature type="domain" description="DNA2/NAM7 helicase helicase" evidence="7">
    <location>
        <begin position="405"/>
        <end position="614"/>
    </location>
</feature>
<gene>
    <name evidence="10" type="ORF">SAMN02745161_1259</name>
</gene>
<dbReference type="EMBL" id="FSRG01000004">
    <property type="protein sequence ID" value="SIN93375.1"/>
    <property type="molecule type" value="Genomic_DNA"/>
</dbReference>
<protein>
    <recommendedName>
        <fullName evidence="12">AAA domain-containing protein</fullName>
    </recommendedName>
</protein>
<organism evidence="10 11">
    <name type="scientific">Halodesulfovibrio marinisediminis DSM 17456</name>
    <dbReference type="NCBI Taxonomy" id="1121457"/>
    <lineage>
        <taxon>Bacteria</taxon>
        <taxon>Pseudomonadati</taxon>
        <taxon>Thermodesulfobacteriota</taxon>
        <taxon>Desulfovibrionia</taxon>
        <taxon>Desulfovibrionales</taxon>
        <taxon>Desulfovibrionaceae</taxon>
        <taxon>Halodesulfovibrio</taxon>
    </lineage>
</organism>
<evidence type="ECO:0000256" key="5">
    <source>
        <dbReference type="ARBA" id="ARBA00022840"/>
    </source>
</evidence>
<reference evidence="11" key="1">
    <citation type="submission" date="2016-11" db="EMBL/GenBank/DDBJ databases">
        <authorList>
            <person name="Varghese N."/>
            <person name="Submissions S."/>
        </authorList>
    </citation>
    <scope>NUCLEOTIDE SEQUENCE [LARGE SCALE GENOMIC DNA]</scope>
    <source>
        <strain evidence="11">DSM 17456</strain>
    </source>
</reference>
<evidence type="ECO:0000256" key="6">
    <source>
        <dbReference type="SAM" id="Coils"/>
    </source>
</evidence>
<dbReference type="RefSeq" id="WP_074216092.1">
    <property type="nucleotide sequence ID" value="NZ_FSRG01000004.1"/>
</dbReference>
<dbReference type="InterPro" id="IPR050534">
    <property type="entry name" value="Coronavir_polyprotein_1ab"/>
</dbReference>
<dbReference type="STRING" id="1121457.SAMN02745161_1259"/>
<evidence type="ECO:0000259" key="7">
    <source>
        <dbReference type="Pfam" id="PF13086"/>
    </source>
</evidence>
<dbReference type="InterPro" id="IPR047187">
    <property type="entry name" value="SF1_C_Upf1"/>
</dbReference>
<proteinExistence type="inferred from homology"/>
<feature type="domain" description="Restriction endonuclease type II-like" evidence="9">
    <location>
        <begin position="1405"/>
        <end position="1496"/>
    </location>
</feature>
<dbReference type="Pfam" id="PF13087">
    <property type="entry name" value="AAA_12"/>
    <property type="match status" value="1"/>
</dbReference>
<dbReference type="SUPFAM" id="SSF52540">
    <property type="entry name" value="P-loop containing nucleoside triphosphate hydrolases"/>
    <property type="match status" value="1"/>
</dbReference>
<evidence type="ECO:0000259" key="8">
    <source>
        <dbReference type="Pfam" id="PF13087"/>
    </source>
</evidence>
<dbReference type="GO" id="GO:0005524">
    <property type="term" value="F:ATP binding"/>
    <property type="evidence" value="ECO:0007669"/>
    <property type="project" value="UniProtKB-KW"/>
</dbReference>
<evidence type="ECO:0000256" key="4">
    <source>
        <dbReference type="ARBA" id="ARBA00022806"/>
    </source>
</evidence>
<evidence type="ECO:0000256" key="1">
    <source>
        <dbReference type="ARBA" id="ARBA00007913"/>
    </source>
</evidence>
<dbReference type="PANTHER" id="PTHR43788:SF8">
    <property type="entry name" value="DNA-BINDING PROTEIN SMUBP-2"/>
    <property type="match status" value="1"/>
</dbReference>
<dbReference type="OrthoDB" id="9757917at2"/>
<keyword evidence="4" id="KW-0347">Helicase</keyword>
<keyword evidence="2" id="KW-0547">Nucleotide-binding</keyword>
<evidence type="ECO:0000256" key="2">
    <source>
        <dbReference type="ARBA" id="ARBA00022741"/>
    </source>
</evidence>
<feature type="domain" description="DNA2/NAM7 helicase-like C-terminal" evidence="8">
    <location>
        <begin position="1191"/>
        <end position="1361"/>
    </location>
</feature>
<dbReference type="InterPro" id="IPR027417">
    <property type="entry name" value="P-loop_NTPase"/>
</dbReference>
<dbReference type="Pfam" id="PF18741">
    <property type="entry name" value="MTES_1575"/>
    <property type="match status" value="1"/>
</dbReference>
<dbReference type="Gene3D" id="3.40.50.300">
    <property type="entry name" value="P-loop containing nucleotide triphosphate hydrolases"/>
    <property type="match status" value="3"/>
</dbReference>
<keyword evidence="6" id="KW-0175">Coiled coil</keyword>
<evidence type="ECO:0000313" key="10">
    <source>
        <dbReference type="EMBL" id="SIN93375.1"/>
    </source>
</evidence>
<dbReference type="PANTHER" id="PTHR43788">
    <property type="entry name" value="DNA2/NAM7 HELICASE FAMILY MEMBER"/>
    <property type="match status" value="1"/>
</dbReference>
<keyword evidence="3" id="KW-0378">Hydrolase</keyword>
<keyword evidence="11" id="KW-1185">Reference proteome</keyword>
<sequence length="1553" mass="176256">MSQDPVSVEVATRFRDLLDYAHHLGKINEKPVCTLSEYKQLTLWEHETLNKVGISHDIKLSEGATGWLRLERLKRISPPEPKEKISEWLQVSNDPEKSPVVHDKIIKTISAADAQQMLNVGEITERQVTEPLAEAAIKANLKDVVYYLSDDPAVKNEIDQYILEEWSRWAEQEKPRRASIKIYDSLFSLQQSIEAQSDEQPVELVWGIGIARWNYEGHPIDHPLLEQLVEIDVDKTGALTIVPRNSSPALYTGAFFKFDNPGVDALIRFEKKFFSELSDDVDFSPYNGESYEGVLRQAASQLSESGLYWPDTNPDKANRKPNPISSTLEVTDSWVFFARPRRATNYIEDINRFKAILEDGGGLPVPAKRLVSELSTERYVDSGSKSGVSECQFSENHGLYFPKAFNSAQVRVVDRLEHHDGVVVQGPPGTGKTHTIANIVCHYLALGRRVLVTSKGEPALSVLQNQIPEELRPLTISLLSNERKGMKQLEGAVQTLAGIVSQTNLRDLNQQATANENRVKQLEQEITRIDQKLLEWGERQLTLIGKELTLNGEELSAMDLAKLVTEEQSEHSWFPDKVNSSLEFPPNITNEDVAKIREARRRLGQDLHYVRKKIIPVGELPDPAVLMAIHHDLVSAHQLERQAASQKLPTLSFSVENAVERANNLLPNLKKLRDFLEQLSAQKWLAIFYRLGVNGDEAKCVPEKKFFDELYEAALGLAESRDQFVLNHVEIADLSSCFSEVEDALQRLVQGKKPFGFLKLSNKAAQPLIQQTLLNGSKPTTPEEWQIVLDYVHYQDQMRKFFSRWNHVGQELGLPNFSYAFGEHFKDFFDLLGLIKLSKNVETLWPNMKAEISILFPYGVSIDELPYDLELVVSFIKTISDSTSCIALSSRRSQLSGLIDSLQQCTGQISEMLLAFVKNRVGDENVSADEIGREWQELLSEVKRIHSMALSLDSVDEVAQKIFDAGAKNWSAALCNDPLIAAEDIWAPDTWFSSWKWSRCRQYLEEIDGRTEIRVLSERRKNCASDLQKVFSELVQLKTSIGLQSNMTERVQGALMRFVSAVSKIGKGTGKRAPRHRKDAYRAMQDCYDGVPCWIMPAWRISESLPSEFGSFDLVIIDEASQSDITNALPAILRAKKVLVVGDDKQVSPTAAFIPEESMLKLKHNFLSSQPNAQLLMPGVSVYDLAASIFPSQRIMLTEHFRCVEPIIRFSMQFYAESLVPLRIPKGSEKITPPLVDIFVPGAKRDERRKVNELEAEAIVEEIKLLINDPKFTNRSMGVVSLVGAQQAKYIQDLLLREIGEEVFERHCFACGDAATFQGKERDIMFISMVVGAKQGAAMTKREDEQRMNVALSRARDRMYLFRSVREADLKNEADLRLKILRHFANPMSQLDVCDEPVQLCDSDFERDVYIKLVELGYQVTPQVKVGAFSIDLVVEGENDRRLAVELDGDKYHPKEKWMDDWKRQRVMERVGWKFWRCWGSSYTIDPDGCLKELTDLLSAMKIYPHQGEAEANIYSEFREYKNDLEFGEMDEGYSLLAIKEQQAEKFQSTVDE</sequence>
<dbReference type="InterPro" id="IPR011335">
    <property type="entry name" value="Restrct_endonuc-II-like"/>
</dbReference>
<dbReference type="InterPro" id="IPR041677">
    <property type="entry name" value="DNA2/NAM7_AAA_11"/>
</dbReference>
<name>A0A1N6FDQ2_9BACT</name>
<keyword evidence="5" id="KW-0067">ATP-binding</keyword>
<evidence type="ECO:0008006" key="12">
    <source>
        <dbReference type="Google" id="ProtNLM"/>
    </source>
</evidence>
<evidence type="ECO:0000313" key="11">
    <source>
        <dbReference type="Proteomes" id="UP000184694"/>
    </source>
</evidence>
<dbReference type="Pfam" id="PF13086">
    <property type="entry name" value="AAA_11"/>
    <property type="match status" value="2"/>
</dbReference>
<feature type="coiled-coil region" evidence="6">
    <location>
        <begin position="505"/>
        <end position="539"/>
    </location>
</feature>
<accession>A0A1N6FDQ2</accession>
<dbReference type="InterPro" id="IPR041679">
    <property type="entry name" value="DNA2/NAM7-like_C"/>
</dbReference>
<dbReference type="GO" id="GO:0043139">
    <property type="term" value="F:5'-3' DNA helicase activity"/>
    <property type="evidence" value="ECO:0007669"/>
    <property type="project" value="TreeGrafter"/>
</dbReference>
<dbReference type="CDD" id="cd18808">
    <property type="entry name" value="SF1_C_Upf1"/>
    <property type="match status" value="1"/>
</dbReference>
<dbReference type="SUPFAM" id="SSF52980">
    <property type="entry name" value="Restriction endonuclease-like"/>
    <property type="match status" value="1"/>
</dbReference>
<dbReference type="Gene3D" id="3.40.960.10">
    <property type="entry name" value="VSR Endonuclease"/>
    <property type="match status" value="1"/>
</dbReference>